<feature type="signal peptide" evidence="3">
    <location>
        <begin position="1"/>
        <end position="25"/>
    </location>
</feature>
<evidence type="ECO:0000259" key="6">
    <source>
        <dbReference type="Pfam" id="PF03330"/>
    </source>
</evidence>
<comment type="function">
    <text evidence="3">Lytic transglycosylase with a strong preference for naked glycan strands that lack stem peptides.</text>
</comment>
<comment type="caution">
    <text evidence="7">The sequence shown here is derived from an EMBL/GenBank/DDBJ whole genome shotgun (WGS) entry which is preliminary data.</text>
</comment>
<feature type="domain" description="RlpA-like protein double-psi beta-barrel" evidence="6">
    <location>
        <begin position="50"/>
        <end position="138"/>
    </location>
</feature>
<dbReference type="SUPFAM" id="SSF50685">
    <property type="entry name" value="Barwin-like endoglucanases"/>
    <property type="match status" value="1"/>
</dbReference>
<comment type="similarity">
    <text evidence="3 4">Belongs to the RlpA family.</text>
</comment>
<dbReference type="RefSeq" id="WP_076959688.1">
    <property type="nucleotide sequence ID" value="NZ_MLCO01000278.1"/>
</dbReference>
<keyword evidence="2 3" id="KW-0961">Cell wall biogenesis/degradation</keyword>
<dbReference type="GO" id="GO:0071555">
    <property type="term" value="P:cell wall organization"/>
    <property type="evidence" value="ECO:0007669"/>
    <property type="project" value="UniProtKB-KW"/>
</dbReference>
<dbReference type="OrthoDB" id="9779128at2"/>
<dbReference type="Proteomes" id="UP000188879">
    <property type="component" value="Unassembled WGS sequence"/>
</dbReference>
<evidence type="ECO:0000313" key="8">
    <source>
        <dbReference type="Proteomes" id="UP000188879"/>
    </source>
</evidence>
<dbReference type="InterPro" id="IPR009009">
    <property type="entry name" value="RlpA-like_DPBB"/>
</dbReference>
<proteinExistence type="inferred from homology"/>
<accession>A0A1V2GYQ3</accession>
<dbReference type="PANTHER" id="PTHR34183">
    <property type="entry name" value="ENDOLYTIC PEPTIDOGLYCAN TRANSGLYCOSYLASE RLPA"/>
    <property type="match status" value="1"/>
</dbReference>
<dbReference type="InterPro" id="IPR012997">
    <property type="entry name" value="RplA"/>
</dbReference>
<dbReference type="NCBIfam" id="TIGR00413">
    <property type="entry name" value="rlpA"/>
    <property type="match status" value="1"/>
</dbReference>
<dbReference type="Gene3D" id="2.40.40.10">
    <property type="entry name" value="RlpA-like domain"/>
    <property type="match status" value="1"/>
</dbReference>
<reference evidence="7 8" key="1">
    <citation type="submission" date="2016-10" db="EMBL/GenBank/DDBJ databases">
        <title>Draft Genome sequence of Roseomonas sp. strain M3.</title>
        <authorList>
            <person name="Subhash Y."/>
            <person name="Lee S."/>
        </authorList>
    </citation>
    <scope>NUCLEOTIDE SEQUENCE [LARGE SCALE GENOMIC DNA]</scope>
    <source>
        <strain evidence="7 8">M3</strain>
    </source>
</reference>
<keyword evidence="3" id="KW-0732">Signal</keyword>
<keyword evidence="8" id="KW-1185">Reference proteome</keyword>
<feature type="region of interest" description="Disordered" evidence="5">
    <location>
        <begin position="28"/>
        <end position="49"/>
    </location>
</feature>
<dbReference type="AlphaFoldDB" id="A0A1V2GYQ3"/>
<feature type="chain" id="PRO_5013415297" description="Endolytic peptidoglycan transglycosylase RlpA" evidence="3">
    <location>
        <begin position="26"/>
        <end position="149"/>
    </location>
</feature>
<dbReference type="CDD" id="cd22268">
    <property type="entry name" value="DPBB_RlpA-like"/>
    <property type="match status" value="1"/>
</dbReference>
<evidence type="ECO:0000313" key="7">
    <source>
        <dbReference type="EMBL" id="ONG47428.1"/>
    </source>
</evidence>
<protein>
    <recommendedName>
        <fullName evidence="3">Endolytic peptidoglycan transglycosylase RlpA</fullName>
        <ecNumber evidence="3">4.2.2.-</ecNumber>
    </recommendedName>
</protein>
<dbReference type="EMBL" id="MLCO01000278">
    <property type="protein sequence ID" value="ONG47428.1"/>
    <property type="molecule type" value="Genomic_DNA"/>
</dbReference>
<dbReference type="InterPro" id="IPR034718">
    <property type="entry name" value="RlpA"/>
</dbReference>
<name>A0A1V2GYQ3_9PROT</name>
<dbReference type="HAMAP" id="MF_02071">
    <property type="entry name" value="RlpA"/>
    <property type="match status" value="1"/>
</dbReference>
<gene>
    <name evidence="3" type="primary">rlpA</name>
    <name evidence="7" type="ORF">BKE38_23335</name>
</gene>
<dbReference type="GO" id="GO:0000270">
    <property type="term" value="P:peptidoglycan metabolic process"/>
    <property type="evidence" value="ECO:0007669"/>
    <property type="project" value="UniProtKB-UniRule"/>
</dbReference>
<sequence precursor="true">MRVIRRAAALAALSLGIGLLGVAPAAEGKSPRREAQAQSQRHHHAAPRVQRGRASFYANRFHGRRMANGRRFNRNAPVAASRTLPLGTVARVRNLENGRTAVVTIEDRGPHLRSRVIDLSPGTAARLGILRQGVAMVEVTPIRVPDQPG</sequence>
<dbReference type="InterPro" id="IPR036908">
    <property type="entry name" value="RlpA-like_sf"/>
</dbReference>
<dbReference type="GO" id="GO:0008932">
    <property type="term" value="F:lytic endotransglycosylase activity"/>
    <property type="evidence" value="ECO:0007669"/>
    <property type="project" value="UniProtKB-UniRule"/>
</dbReference>
<dbReference type="Pfam" id="PF03330">
    <property type="entry name" value="DPBB_1"/>
    <property type="match status" value="1"/>
</dbReference>
<evidence type="ECO:0000256" key="5">
    <source>
        <dbReference type="SAM" id="MobiDB-lite"/>
    </source>
</evidence>
<evidence type="ECO:0000256" key="2">
    <source>
        <dbReference type="ARBA" id="ARBA00023316"/>
    </source>
</evidence>
<evidence type="ECO:0000256" key="3">
    <source>
        <dbReference type="HAMAP-Rule" id="MF_02071"/>
    </source>
</evidence>
<evidence type="ECO:0000256" key="1">
    <source>
        <dbReference type="ARBA" id="ARBA00023239"/>
    </source>
</evidence>
<organism evidence="7 8">
    <name type="scientific">Teichococcus deserti</name>
    <dbReference type="NCBI Taxonomy" id="1817963"/>
    <lineage>
        <taxon>Bacteria</taxon>
        <taxon>Pseudomonadati</taxon>
        <taxon>Pseudomonadota</taxon>
        <taxon>Alphaproteobacteria</taxon>
        <taxon>Acetobacterales</taxon>
        <taxon>Roseomonadaceae</taxon>
        <taxon>Roseomonas</taxon>
    </lineage>
</organism>
<keyword evidence="1 3" id="KW-0456">Lyase</keyword>
<evidence type="ECO:0000256" key="4">
    <source>
        <dbReference type="RuleBase" id="RU003495"/>
    </source>
</evidence>
<dbReference type="PANTHER" id="PTHR34183:SF8">
    <property type="entry name" value="ENDOLYTIC PEPTIDOGLYCAN TRANSGLYCOSYLASE RLPA-RELATED"/>
    <property type="match status" value="1"/>
</dbReference>
<dbReference type="EC" id="4.2.2.-" evidence="3"/>